<name>K2FYG7_9BACT</name>
<protein>
    <submittedName>
        <fullName evidence="1">Uncharacterized protein</fullName>
    </submittedName>
</protein>
<comment type="caution">
    <text evidence="1">The sequence shown here is derived from an EMBL/GenBank/DDBJ whole genome shotgun (WGS) entry which is preliminary data.</text>
</comment>
<accession>K2FYG7</accession>
<reference evidence="1" key="1">
    <citation type="journal article" date="2012" name="Science">
        <title>Fermentation, hydrogen, and sulfur metabolism in multiple uncultivated bacterial phyla.</title>
        <authorList>
            <person name="Wrighton K.C."/>
            <person name="Thomas B.C."/>
            <person name="Sharon I."/>
            <person name="Miller C.S."/>
            <person name="Castelle C.J."/>
            <person name="VerBerkmoes N.C."/>
            <person name="Wilkins M.J."/>
            <person name="Hettich R.L."/>
            <person name="Lipton M.S."/>
            <person name="Williams K.H."/>
            <person name="Long P.E."/>
            <person name="Banfield J.F."/>
        </authorList>
    </citation>
    <scope>NUCLEOTIDE SEQUENCE [LARGE SCALE GENOMIC DNA]</scope>
</reference>
<sequence>MFAVAFWIYILIMVLIWWFFLIAKVHFFKFKEYSQLMVPTTKAIMIALMMLTVLWAYFVYSISGWPKAPTKTVEETQVNEVY</sequence>
<dbReference type="AlphaFoldDB" id="K2FYG7"/>
<dbReference type="EMBL" id="AMFJ01000385">
    <property type="protein sequence ID" value="EKE27988.1"/>
    <property type="molecule type" value="Genomic_DNA"/>
</dbReference>
<evidence type="ECO:0000313" key="1">
    <source>
        <dbReference type="EMBL" id="EKE27988.1"/>
    </source>
</evidence>
<organism evidence="1">
    <name type="scientific">uncultured bacterium</name>
    <name type="common">gcode 4</name>
    <dbReference type="NCBI Taxonomy" id="1234023"/>
    <lineage>
        <taxon>Bacteria</taxon>
        <taxon>environmental samples</taxon>
    </lineage>
</organism>
<proteinExistence type="predicted"/>
<gene>
    <name evidence="1" type="ORF">ACD_3C00111G0005</name>
</gene>